<feature type="transmembrane region" description="Helical" evidence="3">
    <location>
        <begin position="12"/>
        <end position="34"/>
    </location>
</feature>
<feature type="compositionally biased region" description="Polar residues" evidence="2">
    <location>
        <begin position="455"/>
        <end position="468"/>
    </location>
</feature>
<evidence type="ECO:0000313" key="6">
    <source>
        <dbReference type="Proteomes" id="UP000432715"/>
    </source>
</evidence>
<gene>
    <name evidence="5" type="ORF">F8154_07530</name>
</gene>
<dbReference type="PANTHER" id="PTHR35788">
    <property type="entry name" value="EXPORTED PROTEIN-RELATED"/>
    <property type="match status" value="1"/>
</dbReference>
<dbReference type="OrthoDB" id="9797191at2"/>
<dbReference type="SMART" id="SM01208">
    <property type="entry name" value="G5"/>
    <property type="match status" value="1"/>
</dbReference>
<keyword evidence="3" id="KW-1133">Transmembrane helix</keyword>
<dbReference type="Gene3D" id="2.20.230.10">
    <property type="entry name" value="Resuscitation-promoting factor rpfb"/>
    <property type="match status" value="1"/>
</dbReference>
<dbReference type="Pfam" id="PF12229">
    <property type="entry name" value="PG_binding_4"/>
    <property type="match status" value="1"/>
</dbReference>
<keyword evidence="6" id="KW-1185">Reference proteome</keyword>
<feature type="region of interest" description="Disordered" evidence="2">
    <location>
        <begin position="452"/>
        <end position="481"/>
    </location>
</feature>
<dbReference type="RefSeq" id="WP_151861000.1">
    <property type="nucleotide sequence ID" value="NZ_WBZC01000024.1"/>
</dbReference>
<dbReference type="Pfam" id="PF07501">
    <property type="entry name" value="G5"/>
    <property type="match status" value="1"/>
</dbReference>
<dbReference type="PANTHER" id="PTHR35788:SF1">
    <property type="entry name" value="EXPORTED PROTEIN"/>
    <property type="match status" value="1"/>
</dbReference>
<dbReference type="InterPro" id="IPR011098">
    <property type="entry name" value="G5_dom"/>
</dbReference>
<evidence type="ECO:0000256" key="3">
    <source>
        <dbReference type="SAM" id="Phobius"/>
    </source>
</evidence>
<evidence type="ECO:0000259" key="4">
    <source>
        <dbReference type="PROSITE" id="PS51109"/>
    </source>
</evidence>
<dbReference type="InterPro" id="IPR007391">
    <property type="entry name" value="Vancomycin_resist_VanW"/>
</dbReference>
<evidence type="ECO:0000256" key="1">
    <source>
        <dbReference type="ARBA" id="ARBA00022729"/>
    </source>
</evidence>
<sequence length="481" mass="54619">MEVLFLKSKKKLSVIGFIIFFIILMLIWMITLLLESPTIYSNVYIESVDVGQLTKEEALIKVKEVFQEELKNKELTLKTHNDEWKYNYSYVDFNYKYEEAIKLAYDIGREGGWWKNLRKIYGLKKNPEIIKLEASYNEEAIERIALAIENKVNIEATNASIIRKNGSFIITDDVPGYRLNSLALEKEIKARLNSFSSQPIEIPVNEIKANIASNHLKAVQDLLGQFKTGFNGADKGRNINIALATNEIDGILLMPNDVFSFNDTTGPRGVEEGYQYAPVIINGQLVPGLGGGICQVSTTLYNAVISSNLEIITRKNHSLPVAYVPLGHDATVVFEYIDLQFMNNTGYPVYIEGYIKNNEIIINIYGKKTNDFTVKLYSEVIETIQPTIKRIKDENLYSGEEKIEKEPKPGYRVNTYKLYLKEGKEFKRELISNDYYAPVNGVIIEGVKAKAPETESFQEVENNSTEASENADEEDSQNDLN</sequence>
<comment type="caution">
    <text evidence="5">The sequence shown here is derived from an EMBL/GenBank/DDBJ whole genome shotgun (WGS) entry which is preliminary data.</text>
</comment>
<dbReference type="AlphaFoldDB" id="A0A6I0FFU5"/>
<reference evidence="5 6" key="1">
    <citation type="submission" date="2019-10" db="EMBL/GenBank/DDBJ databases">
        <title>Alkaliphilus serpentinus sp. nov. and Alkaliphilus pronyensis sp. nov., two novel anaerobic alkaliphilic species isolated from the serpentinized-hosted hydrothermal field of the Prony Bay (New Caledonia).</title>
        <authorList>
            <person name="Postec A."/>
        </authorList>
    </citation>
    <scope>NUCLEOTIDE SEQUENCE [LARGE SCALE GENOMIC DNA]</scope>
    <source>
        <strain evidence="5 6">LacV</strain>
    </source>
</reference>
<feature type="domain" description="G5" evidence="4">
    <location>
        <begin position="369"/>
        <end position="449"/>
    </location>
</feature>
<evidence type="ECO:0000313" key="5">
    <source>
        <dbReference type="EMBL" id="KAB3534831.1"/>
    </source>
</evidence>
<keyword evidence="1" id="KW-0732">Signal</keyword>
<dbReference type="Pfam" id="PF04294">
    <property type="entry name" value="VanW"/>
    <property type="match status" value="1"/>
</dbReference>
<dbReference type="Proteomes" id="UP000432715">
    <property type="component" value="Unassembled WGS sequence"/>
</dbReference>
<dbReference type="InterPro" id="IPR022029">
    <property type="entry name" value="YoaR-like_PG-bd"/>
</dbReference>
<organism evidence="5 6">
    <name type="scientific">Alkaliphilus pronyensis</name>
    <dbReference type="NCBI Taxonomy" id="1482732"/>
    <lineage>
        <taxon>Bacteria</taxon>
        <taxon>Bacillati</taxon>
        <taxon>Bacillota</taxon>
        <taxon>Clostridia</taxon>
        <taxon>Peptostreptococcales</taxon>
        <taxon>Natronincolaceae</taxon>
        <taxon>Alkaliphilus</taxon>
    </lineage>
</organism>
<keyword evidence="3" id="KW-0812">Transmembrane</keyword>
<dbReference type="PROSITE" id="PS51109">
    <property type="entry name" value="G5"/>
    <property type="match status" value="1"/>
</dbReference>
<accession>A0A6I0FFU5</accession>
<proteinExistence type="predicted"/>
<feature type="compositionally biased region" description="Acidic residues" evidence="2">
    <location>
        <begin position="469"/>
        <end position="481"/>
    </location>
</feature>
<dbReference type="InterPro" id="IPR052913">
    <property type="entry name" value="Glycopeptide_resist_protein"/>
</dbReference>
<keyword evidence="3" id="KW-0472">Membrane</keyword>
<evidence type="ECO:0000256" key="2">
    <source>
        <dbReference type="SAM" id="MobiDB-lite"/>
    </source>
</evidence>
<name>A0A6I0FFU5_9FIRM</name>
<protein>
    <recommendedName>
        <fullName evidence="4">G5 domain-containing protein</fullName>
    </recommendedName>
</protein>
<dbReference type="EMBL" id="WBZC01000024">
    <property type="protein sequence ID" value="KAB3534831.1"/>
    <property type="molecule type" value="Genomic_DNA"/>
</dbReference>